<dbReference type="SUPFAM" id="SSF50249">
    <property type="entry name" value="Nucleic acid-binding proteins"/>
    <property type="match status" value="2"/>
</dbReference>
<feature type="region of interest" description="Disordered" evidence="9">
    <location>
        <begin position="127"/>
        <end position="149"/>
    </location>
</feature>
<feature type="region of interest" description="Disordered" evidence="9">
    <location>
        <begin position="235"/>
        <end position="255"/>
    </location>
</feature>
<comment type="similarity">
    <text evidence="3">Belongs to the telombin family.</text>
</comment>
<dbReference type="GO" id="GO:0010521">
    <property type="term" value="F:telomerase inhibitor activity"/>
    <property type="evidence" value="ECO:0007669"/>
    <property type="project" value="TreeGrafter"/>
</dbReference>
<keyword evidence="13" id="KW-1185">Reference proteome</keyword>
<dbReference type="InterPro" id="IPR028389">
    <property type="entry name" value="POT1"/>
</dbReference>
<evidence type="ECO:0000256" key="6">
    <source>
        <dbReference type="ARBA" id="ARBA00022895"/>
    </source>
</evidence>
<accession>A0A5Q4C5D3</accession>
<dbReference type="Proteomes" id="UP000326340">
    <property type="component" value="Unassembled WGS sequence"/>
</dbReference>
<feature type="region of interest" description="Disordered" evidence="9">
    <location>
        <begin position="590"/>
        <end position="624"/>
    </location>
</feature>
<keyword evidence="8" id="KW-0539">Nucleus</keyword>
<dbReference type="OrthoDB" id="2186770at2759"/>
<dbReference type="GO" id="GO:0000783">
    <property type="term" value="C:nuclear telomere cap complex"/>
    <property type="evidence" value="ECO:0007669"/>
    <property type="project" value="TreeGrafter"/>
</dbReference>
<gene>
    <name evidence="12" type="primary">Pot1</name>
    <name evidence="12" type="ORF">CSHISOI_01243</name>
</gene>
<keyword evidence="7" id="KW-0238">DNA-binding</keyword>
<dbReference type="AlphaFoldDB" id="A0A5Q4C5D3"/>
<feature type="compositionally biased region" description="Basic and acidic residues" evidence="9">
    <location>
        <begin position="349"/>
        <end position="359"/>
    </location>
</feature>
<sequence length="673" mass="76555">MAGFDVGTAMDLPPGYAKIVDILGEKVTAGGLLNVIGIVMDFQKPIPTKGGDYKARIRLFDMSVSGENRDMAFDIFRPSSQMFEVGAGDIVVIRQAKQCQRYRSDPLSLIANYATAVHVYPAAKIPPSPAQPASNPLMPSKQDSSRKPSLKDEQYISWFFHNVDKTYIPDIEQFSIQATRSLSVKDKFCELKDVKDGTFHDIIAQVIQEPYDYNDKIRLYVSDYTENSGFFNYRRDGQVDNNSRDGDPYGYTSGKASTPKWIGPFGKRTLQITCWEPHATAIRQRVKNGSWVHLLNIQFKFGTNGRNLEGYLRQDQNAFPNKVYVDVLDLSQDSEPIRPSLKNAIRRKRDYEKEEKAQRTELQSAQKTSKKRPAADQPEDKRLNAKQRRAIQRAQAAEKATRGETSAKTSFDLNQQVVAEYPEQPAVPVSVILEPAKYETAHQGGPLLLELPFTCAKYRTNVRVIDFYPRRLQDFARVRKQTECDILSDYSGTDSEPEEEAVTIDSFVDAGDRIWQWRFALRLQDVTAAAKDSSDQKDNSFWVVVDNMDAQLLTSLDACDFRVNPDELTRLREKMFILWGDLEEKKAKELENTSKKRKAEMAKKTASDRPPDSSDNEEPKKKEKEVILNRPFTCCIRQYGVRVNESNPDKANAGEGKRWKRMFGLFGTKICDT</sequence>
<evidence type="ECO:0000256" key="1">
    <source>
        <dbReference type="ARBA" id="ARBA00004123"/>
    </source>
</evidence>
<dbReference type="GO" id="GO:0032210">
    <property type="term" value="P:regulation of telomere maintenance via telomerase"/>
    <property type="evidence" value="ECO:0007669"/>
    <property type="project" value="TreeGrafter"/>
</dbReference>
<evidence type="ECO:0000256" key="2">
    <source>
        <dbReference type="ARBA" id="ARBA00004574"/>
    </source>
</evidence>
<keyword evidence="6" id="KW-0779">Telomere</keyword>
<evidence type="ECO:0000256" key="8">
    <source>
        <dbReference type="ARBA" id="ARBA00023242"/>
    </source>
</evidence>
<evidence type="ECO:0000256" key="5">
    <source>
        <dbReference type="ARBA" id="ARBA00022454"/>
    </source>
</evidence>
<evidence type="ECO:0000256" key="4">
    <source>
        <dbReference type="ARBA" id="ARBA00015253"/>
    </source>
</evidence>
<comment type="caution">
    <text evidence="12">The sequence shown here is derived from an EMBL/GenBank/DDBJ whole genome shotgun (WGS) entry which is preliminary data.</text>
</comment>
<dbReference type="Pfam" id="PF02765">
    <property type="entry name" value="POT1"/>
    <property type="match status" value="1"/>
</dbReference>
<dbReference type="InterPro" id="IPR011564">
    <property type="entry name" value="Telomer_end-bd_POT1/Cdc13"/>
</dbReference>
<dbReference type="PANTHER" id="PTHR14513">
    <property type="entry name" value="PROTECTION OF TELOMERES 1"/>
    <property type="match status" value="1"/>
</dbReference>
<dbReference type="InterPro" id="IPR032042">
    <property type="entry name" value="POT1PC"/>
</dbReference>
<feature type="domain" description="Telomeric single stranded DNA binding POT1/Cdc13" evidence="10">
    <location>
        <begin position="28"/>
        <end position="150"/>
    </location>
</feature>
<name>A0A5Q4C5D3_9PEZI</name>
<dbReference type="GO" id="GO:0016233">
    <property type="term" value="P:telomere capping"/>
    <property type="evidence" value="ECO:0007669"/>
    <property type="project" value="TreeGrafter"/>
</dbReference>
<feature type="region of interest" description="Disordered" evidence="9">
    <location>
        <begin position="339"/>
        <end position="408"/>
    </location>
</feature>
<feature type="domain" description="Protection of telomeres protein 1 ssDNA-binding" evidence="11">
    <location>
        <begin position="190"/>
        <end position="354"/>
    </location>
</feature>
<organism evidence="12 13">
    <name type="scientific">Colletotrichum shisoi</name>
    <dbReference type="NCBI Taxonomy" id="2078593"/>
    <lineage>
        <taxon>Eukaryota</taxon>
        <taxon>Fungi</taxon>
        <taxon>Dikarya</taxon>
        <taxon>Ascomycota</taxon>
        <taxon>Pezizomycotina</taxon>
        <taxon>Sordariomycetes</taxon>
        <taxon>Hypocreomycetidae</taxon>
        <taxon>Glomerellales</taxon>
        <taxon>Glomerellaceae</taxon>
        <taxon>Colletotrichum</taxon>
        <taxon>Colletotrichum destructivum species complex</taxon>
    </lineage>
</organism>
<dbReference type="FunFam" id="2.40.50.140:FF:000303">
    <property type="entry name" value="Protection of telomeres protein 1"/>
    <property type="match status" value="1"/>
</dbReference>
<protein>
    <recommendedName>
        <fullName evidence="4">Protection of telomeres protein 1</fullName>
    </recommendedName>
</protein>
<reference evidence="12 13" key="1">
    <citation type="journal article" date="2019" name="Sci. Rep.">
        <title>Colletotrichum shisoi sp. nov., an anthracnose pathogen of Perilla frutescens in Japan: molecular phylogenetic, morphological and genomic evidence.</title>
        <authorList>
            <person name="Gan P."/>
            <person name="Tsushima A."/>
            <person name="Hiroyama R."/>
            <person name="Narusaka M."/>
            <person name="Takano Y."/>
            <person name="Narusaka Y."/>
            <person name="Kawaradani M."/>
            <person name="Damm U."/>
            <person name="Shirasu K."/>
        </authorList>
    </citation>
    <scope>NUCLEOTIDE SEQUENCE [LARGE SCALE GENOMIC DNA]</scope>
    <source>
        <strain evidence="12 13">PG-2018a</strain>
    </source>
</reference>
<dbReference type="InterPro" id="IPR012340">
    <property type="entry name" value="NA-bd_OB-fold"/>
</dbReference>
<feature type="compositionally biased region" description="Basic and acidic residues" evidence="9">
    <location>
        <begin position="235"/>
        <end position="247"/>
    </location>
</feature>
<evidence type="ECO:0000313" key="13">
    <source>
        <dbReference type="Proteomes" id="UP000326340"/>
    </source>
</evidence>
<evidence type="ECO:0000256" key="3">
    <source>
        <dbReference type="ARBA" id="ARBA00008442"/>
    </source>
</evidence>
<dbReference type="EMBL" id="PUHP01000049">
    <property type="protein sequence ID" value="TQN74191.1"/>
    <property type="molecule type" value="Genomic_DNA"/>
</dbReference>
<dbReference type="Gene3D" id="2.40.50.140">
    <property type="entry name" value="Nucleic acid-binding proteins"/>
    <property type="match status" value="2"/>
</dbReference>
<evidence type="ECO:0000256" key="7">
    <source>
        <dbReference type="ARBA" id="ARBA00023125"/>
    </source>
</evidence>
<evidence type="ECO:0000313" key="12">
    <source>
        <dbReference type="EMBL" id="TQN74191.1"/>
    </source>
</evidence>
<dbReference type="Pfam" id="PF16686">
    <property type="entry name" value="POT1PC"/>
    <property type="match status" value="1"/>
</dbReference>
<dbReference type="GO" id="GO:0098505">
    <property type="term" value="F:G-rich strand telomeric DNA binding"/>
    <property type="evidence" value="ECO:0007669"/>
    <property type="project" value="TreeGrafter"/>
</dbReference>
<evidence type="ECO:0000256" key="9">
    <source>
        <dbReference type="SAM" id="MobiDB-lite"/>
    </source>
</evidence>
<evidence type="ECO:0000259" key="10">
    <source>
        <dbReference type="Pfam" id="PF02765"/>
    </source>
</evidence>
<keyword evidence="5" id="KW-0158">Chromosome</keyword>
<proteinExistence type="inferred from homology"/>
<evidence type="ECO:0000259" key="11">
    <source>
        <dbReference type="Pfam" id="PF16686"/>
    </source>
</evidence>
<dbReference type="PANTHER" id="PTHR14513:SF0">
    <property type="entry name" value="PROTECTION OF TELOMERES PROTEIN 1"/>
    <property type="match status" value="1"/>
</dbReference>
<comment type="subcellular location">
    <subcellularLocation>
        <location evidence="2">Chromosome</location>
        <location evidence="2">Telomere</location>
    </subcellularLocation>
    <subcellularLocation>
        <location evidence="1">Nucleus</location>
    </subcellularLocation>
</comment>